<organism evidence="4 5">
    <name type="scientific">Saccoglossus kowalevskii</name>
    <name type="common">Acorn worm</name>
    <dbReference type="NCBI Taxonomy" id="10224"/>
    <lineage>
        <taxon>Eukaryota</taxon>
        <taxon>Metazoa</taxon>
        <taxon>Hemichordata</taxon>
        <taxon>Enteropneusta</taxon>
        <taxon>Harrimaniidae</taxon>
        <taxon>Saccoglossus</taxon>
    </lineage>
</organism>
<dbReference type="Pfam" id="PF11969">
    <property type="entry name" value="DcpS_C"/>
    <property type="match status" value="1"/>
</dbReference>
<dbReference type="Proteomes" id="UP000694865">
    <property type="component" value="Unplaced"/>
</dbReference>
<name>A0ABM0MMP8_SACKO</name>
<dbReference type="RefSeq" id="XP_006821289.1">
    <property type="nucleotide sequence ID" value="XM_006821226.1"/>
</dbReference>
<sequence length="446" mass="49272">MMVNMSKTGKQKLKDFSDSEDEDEITDTDSKNSSDLIKTWCGKSSSNRQKPPVKKKGFWFQGLTESMKDPDLQVYKDEKIVVITDKYPKARYHYLVLPHISIPNLKSLKKQHLELLKHMHKKGKDLIDSHASSGFEFRRGYHCVPSMSHLHMHVISQDFNSSSLKTKKHWNSFTTDYFVDSQGTGISLQVKVNGLMGSIVGPSSGGCPLVKGCRELGKGSAPTSNGFLSDSHYRCVAPRVGRPSDGPSSPSAPSVGESATQAHLPSDTGGAQLASESLVPNVAGPSIRVPIGVAGSSGSVVPARWHSLDEPHIIPSSRMEAFDKLVQAQSFSVELSKFFALADGYRRLYESRWRFYIDWCIGREIDHLSPSISEVARLCLYLFHQEKSITTTLGYRSVLFPVLSESAELKLASSSVMQQLSFCSKRPCTKGLTNPSDWDLLVLAAL</sequence>
<protein>
    <submittedName>
        <fullName evidence="5">Uncharacterized protein LOC102800978</fullName>
    </submittedName>
</protein>
<gene>
    <name evidence="5" type="primary">LOC102800978</name>
</gene>
<feature type="region of interest" description="Disordered" evidence="2">
    <location>
        <begin position="1"/>
        <end position="53"/>
    </location>
</feature>
<evidence type="ECO:0000256" key="1">
    <source>
        <dbReference type="PROSITE-ProRule" id="PRU00464"/>
    </source>
</evidence>
<dbReference type="SUPFAM" id="SSF54197">
    <property type="entry name" value="HIT-like"/>
    <property type="match status" value="1"/>
</dbReference>
<dbReference type="GeneID" id="102800978"/>
<dbReference type="PANTHER" id="PTHR12486:SF4">
    <property type="entry name" value="APRATAXIN"/>
    <property type="match status" value="1"/>
</dbReference>
<dbReference type="InterPro" id="IPR011146">
    <property type="entry name" value="HIT-like"/>
</dbReference>
<feature type="region of interest" description="Disordered" evidence="2">
    <location>
        <begin position="238"/>
        <end position="271"/>
    </location>
</feature>
<accession>A0ABM0MMP8</accession>
<evidence type="ECO:0000256" key="2">
    <source>
        <dbReference type="SAM" id="MobiDB-lite"/>
    </source>
</evidence>
<reference evidence="5" key="1">
    <citation type="submission" date="2025-08" db="UniProtKB">
        <authorList>
            <consortium name="RefSeq"/>
        </authorList>
    </citation>
    <scope>IDENTIFICATION</scope>
    <source>
        <tissue evidence="5">Testes</tissue>
    </source>
</reference>
<keyword evidence="4" id="KW-1185">Reference proteome</keyword>
<dbReference type="Gene3D" id="3.30.428.10">
    <property type="entry name" value="HIT-like"/>
    <property type="match status" value="1"/>
</dbReference>
<feature type="short sequence motif" description="Histidine triad motif" evidence="1">
    <location>
        <begin position="149"/>
        <end position="153"/>
    </location>
</feature>
<feature type="compositionally biased region" description="Low complexity" evidence="2">
    <location>
        <begin position="238"/>
        <end position="259"/>
    </location>
</feature>
<feature type="domain" description="HIT" evidence="3">
    <location>
        <begin position="60"/>
        <end position="164"/>
    </location>
</feature>
<dbReference type="PROSITE" id="PS51084">
    <property type="entry name" value="HIT_2"/>
    <property type="match status" value="1"/>
</dbReference>
<feature type="compositionally biased region" description="Polar residues" evidence="2">
    <location>
        <begin position="31"/>
        <end position="49"/>
    </location>
</feature>
<evidence type="ECO:0000259" key="3">
    <source>
        <dbReference type="PROSITE" id="PS51084"/>
    </source>
</evidence>
<feature type="compositionally biased region" description="Acidic residues" evidence="2">
    <location>
        <begin position="18"/>
        <end position="27"/>
    </location>
</feature>
<dbReference type="PANTHER" id="PTHR12486">
    <property type="entry name" value="APRATAXIN-RELATED"/>
    <property type="match status" value="1"/>
</dbReference>
<evidence type="ECO:0000313" key="5">
    <source>
        <dbReference type="RefSeq" id="XP_006821289.1"/>
    </source>
</evidence>
<evidence type="ECO:0000313" key="4">
    <source>
        <dbReference type="Proteomes" id="UP000694865"/>
    </source>
</evidence>
<proteinExistence type="predicted"/>
<dbReference type="InterPro" id="IPR036265">
    <property type="entry name" value="HIT-like_sf"/>
</dbReference>